<dbReference type="PANTHER" id="PTHR30193">
    <property type="entry name" value="ABC TRANSPORTER PERMEASE PROTEIN"/>
    <property type="match status" value="1"/>
</dbReference>
<dbReference type="EMBL" id="BLAF01000006">
    <property type="protein sequence ID" value="GES18208.1"/>
    <property type="molecule type" value="Genomic_DNA"/>
</dbReference>
<accession>A0A5M3XJF8</accession>
<dbReference type="CDD" id="cd06261">
    <property type="entry name" value="TM_PBP2"/>
    <property type="match status" value="1"/>
</dbReference>
<name>A0A5M3XJF8_9ACTN</name>
<evidence type="ECO:0000313" key="10">
    <source>
        <dbReference type="Proteomes" id="UP000377595"/>
    </source>
</evidence>
<dbReference type="PANTHER" id="PTHR30193:SF37">
    <property type="entry name" value="INNER MEMBRANE ABC TRANSPORTER PERMEASE PROTEIN YCJO"/>
    <property type="match status" value="1"/>
</dbReference>
<feature type="transmembrane region" description="Helical" evidence="7">
    <location>
        <begin position="214"/>
        <end position="235"/>
    </location>
</feature>
<dbReference type="Pfam" id="PF00528">
    <property type="entry name" value="BPD_transp_1"/>
    <property type="match status" value="1"/>
</dbReference>
<organism evidence="9 10">
    <name type="scientific">Acrocarpospora pleiomorpha</name>
    <dbReference type="NCBI Taxonomy" id="90975"/>
    <lineage>
        <taxon>Bacteria</taxon>
        <taxon>Bacillati</taxon>
        <taxon>Actinomycetota</taxon>
        <taxon>Actinomycetes</taxon>
        <taxon>Streptosporangiales</taxon>
        <taxon>Streptosporangiaceae</taxon>
        <taxon>Acrocarpospora</taxon>
    </lineage>
</organism>
<dbReference type="InterPro" id="IPR051393">
    <property type="entry name" value="ABC_transporter_permease"/>
</dbReference>
<feature type="transmembrane region" description="Helical" evidence="7">
    <location>
        <begin position="119"/>
        <end position="139"/>
    </location>
</feature>
<dbReference type="InterPro" id="IPR000515">
    <property type="entry name" value="MetI-like"/>
</dbReference>
<proteinExistence type="inferred from homology"/>
<comment type="caution">
    <text evidence="9">The sequence shown here is derived from an EMBL/GenBank/DDBJ whole genome shotgun (WGS) entry which is preliminary data.</text>
</comment>
<dbReference type="Gene3D" id="1.10.3720.10">
    <property type="entry name" value="MetI-like"/>
    <property type="match status" value="1"/>
</dbReference>
<evidence type="ECO:0000256" key="2">
    <source>
        <dbReference type="ARBA" id="ARBA00022448"/>
    </source>
</evidence>
<gene>
    <name evidence="9" type="ORF">Aple_011030</name>
</gene>
<feature type="transmembrane region" description="Helical" evidence="7">
    <location>
        <begin position="86"/>
        <end position="107"/>
    </location>
</feature>
<dbReference type="GO" id="GO:0055085">
    <property type="term" value="P:transmembrane transport"/>
    <property type="evidence" value="ECO:0007669"/>
    <property type="project" value="InterPro"/>
</dbReference>
<comment type="similarity">
    <text evidence="7">Belongs to the binding-protein-dependent transport system permease family.</text>
</comment>
<keyword evidence="5 7" id="KW-1133">Transmembrane helix</keyword>
<evidence type="ECO:0000256" key="7">
    <source>
        <dbReference type="RuleBase" id="RU363032"/>
    </source>
</evidence>
<sequence>MRVNVKRSPGDGTRRSMRREGLVPMLLMAPAAAGVTLFVLIPAVLSLVASLFRVPLTGGAWTFVGLDNFGRALDDPAVRQAIGNTIVYSAITIVPSLVLGLGLALLTNAAGRRRPLVRTALLLPMTANLVAISVVYAWMFSYPGGFVNQVLAVVGVAPVNWLGEPGTALYVVALVGVWRTASLTMLVFVAGLATLPATIDEAARAEGIRGLRKLVLITLPMIRPTAVFAAVLAILNSVQVFDTVSVMTGGGPLGSTETVLTMTWRIGFGYFDLGTASALAFLLLVVLIAVGVLQRRTLSGWGR</sequence>
<feature type="transmembrane region" description="Helical" evidence="7">
    <location>
        <begin position="21"/>
        <end position="45"/>
    </location>
</feature>
<dbReference type="GO" id="GO:0005886">
    <property type="term" value="C:plasma membrane"/>
    <property type="evidence" value="ECO:0007669"/>
    <property type="project" value="UniProtKB-SubCell"/>
</dbReference>
<keyword evidence="6 7" id="KW-0472">Membrane</keyword>
<dbReference type="SUPFAM" id="SSF161098">
    <property type="entry name" value="MetI-like"/>
    <property type="match status" value="1"/>
</dbReference>
<reference evidence="9 10" key="1">
    <citation type="submission" date="2019-10" db="EMBL/GenBank/DDBJ databases">
        <title>Whole genome shotgun sequence of Acrocarpospora pleiomorpha NBRC 16267.</title>
        <authorList>
            <person name="Ichikawa N."/>
            <person name="Kimura A."/>
            <person name="Kitahashi Y."/>
            <person name="Komaki H."/>
            <person name="Oguchi A."/>
        </authorList>
    </citation>
    <scope>NUCLEOTIDE SEQUENCE [LARGE SCALE GENOMIC DNA]</scope>
    <source>
        <strain evidence="9 10">NBRC 16267</strain>
    </source>
</reference>
<feature type="transmembrane region" description="Helical" evidence="7">
    <location>
        <begin position="168"/>
        <end position="193"/>
    </location>
</feature>
<evidence type="ECO:0000259" key="8">
    <source>
        <dbReference type="PROSITE" id="PS50928"/>
    </source>
</evidence>
<keyword evidence="4 7" id="KW-0812">Transmembrane</keyword>
<evidence type="ECO:0000256" key="6">
    <source>
        <dbReference type="ARBA" id="ARBA00023136"/>
    </source>
</evidence>
<feature type="domain" description="ABC transmembrane type-1" evidence="8">
    <location>
        <begin position="82"/>
        <end position="294"/>
    </location>
</feature>
<keyword evidence="10" id="KW-1185">Reference proteome</keyword>
<evidence type="ECO:0000256" key="4">
    <source>
        <dbReference type="ARBA" id="ARBA00022692"/>
    </source>
</evidence>
<evidence type="ECO:0000256" key="5">
    <source>
        <dbReference type="ARBA" id="ARBA00022989"/>
    </source>
</evidence>
<dbReference type="PROSITE" id="PS50928">
    <property type="entry name" value="ABC_TM1"/>
    <property type="match status" value="1"/>
</dbReference>
<comment type="subcellular location">
    <subcellularLocation>
        <location evidence="1 7">Cell membrane</location>
        <topology evidence="1 7">Multi-pass membrane protein</topology>
    </subcellularLocation>
</comment>
<dbReference type="OrthoDB" id="4319190at2"/>
<dbReference type="AlphaFoldDB" id="A0A5M3XJF8"/>
<feature type="transmembrane region" description="Helical" evidence="7">
    <location>
        <begin position="270"/>
        <end position="293"/>
    </location>
</feature>
<keyword evidence="3" id="KW-1003">Cell membrane</keyword>
<evidence type="ECO:0000256" key="3">
    <source>
        <dbReference type="ARBA" id="ARBA00022475"/>
    </source>
</evidence>
<protein>
    <submittedName>
        <fullName evidence="9">Sugar ABC transporter permease</fullName>
    </submittedName>
</protein>
<evidence type="ECO:0000256" key="1">
    <source>
        <dbReference type="ARBA" id="ARBA00004651"/>
    </source>
</evidence>
<dbReference type="InterPro" id="IPR035906">
    <property type="entry name" value="MetI-like_sf"/>
</dbReference>
<dbReference type="Proteomes" id="UP000377595">
    <property type="component" value="Unassembled WGS sequence"/>
</dbReference>
<evidence type="ECO:0000313" key="9">
    <source>
        <dbReference type="EMBL" id="GES18208.1"/>
    </source>
</evidence>
<keyword evidence="2 7" id="KW-0813">Transport</keyword>